<reference evidence="10 11" key="1">
    <citation type="submission" date="2013-03" db="EMBL/GenBank/DDBJ databases">
        <title>The Genome Sequence of Enterococcus columbae ATCC_51263 (PacBio/Illumina hybrid assembly).</title>
        <authorList>
            <consortium name="The Broad Institute Genomics Platform"/>
            <consortium name="The Broad Institute Genome Sequencing Center for Infectious Disease"/>
            <person name="Earl A."/>
            <person name="Russ C."/>
            <person name="Gilmore M."/>
            <person name="Surin D."/>
            <person name="Walker B."/>
            <person name="Young S."/>
            <person name="Zeng Q."/>
            <person name="Gargeya S."/>
            <person name="Fitzgerald M."/>
            <person name="Haas B."/>
            <person name="Abouelleil A."/>
            <person name="Allen A.W."/>
            <person name="Alvarado L."/>
            <person name="Arachchi H.M."/>
            <person name="Berlin A.M."/>
            <person name="Chapman S.B."/>
            <person name="Gainer-Dewar J."/>
            <person name="Goldberg J."/>
            <person name="Griggs A."/>
            <person name="Gujja S."/>
            <person name="Hansen M."/>
            <person name="Howarth C."/>
            <person name="Imamovic A."/>
            <person name="Ireland A."/>
            <person name="Larimer J."/>
            <person name="McCowan C."/>
            <person name="Murphy C."/>
            <person name="Pearson M."/>
            <person name="Poon T.W."/>
            <person name="Priest M."/>
            <person name="Roberts A."/>
            <person name="Saif S."/>
            <person name="Shea T."/>
            <person name="Sisk P."/>
            <person name="Sykes S."/>
            <person name="Wortman J."/>
            <person name="Nusbaum C."/>
            <person name="Birren B."/>
        </authorList>
    </citation>
    <scope>NUCLEOTIDE SEQUENCE [LARGE SCALE GENOMIC DNA]</scope>
    <source>
        <strain evidence="10 11">ATCC 51263</strain>
    </source>
</reference>
<dbReference type="GO" id="GO:0005886">
    <property type="term" value="C:plasma membrane"/>
    <property type="evidence" value="ECO:0007669"/>
    <property type="project" value="UniProtKB-SubCell"/>
</dbReference>
<feature type="compositionally biased region" description="Polar residues" evidence="7">
    <location>
        <begin position="235"/>
        <end position="249"/>
    </location>
</feature>
<keyword evidence="4" id="KW-0145">Chemotaxis</keyword>
<dbReference type="InterPro" id="IPR028976">
    <property type="entry name" value="CheC-like_sf"/>
</dbReference>
<dbReference type="SUPFAM" id="SSF103039">
    <property type="entry name" value="CheC-like"/>
    <property type="match status" value="1"/>
</dbReference>
<evidence type="ECO:0000256" key="2">
    <source>
        <dbReference type="ARBA" id="ARBA00009226"/>
    </source>
</evidence>
<evidence type="ECO:0000259" key="9">
    <source>
        <dbReference type="Pfam" id="PF04509"/>
    </source>
</evidence>
<dbReference type="InterPro" id="IPR007597">
    <property type="entry name" value="CheC"/>
</dbReference>
<keyword evidence="10" id="KW-0282">Flagellum</keyword>
<feature type="domain" description="CheC-like protein" evidence="9">
    <location>
        <begin position="41"/>
        <end position="74"/>
    </location>
</feature>
<organism evidence="10 11">
    <name type="scientific">Enterococcus columbae DSM 7374 = ATCC 51263</name>
    <dbReference type="NCBI Taxonomy" id="1121865"/>
    <lineage>
        <taxon>Bacteria</taxon>
        <taxon>Bacillati</taxon>
        <taxon>Bacillota</taxon>
        <taxon>Bacilli</taxon>
        <taxon>Lactobacillales</taxon>
        <taxon>Enterococcaceae</taxon>
        <taxon>Enterococcus</taxon>
    </lineage>
</organism>
<feature type="domain" description="CheC-like protein" evidence="9">
    <location>
        <begin position="135"/>
        <end position="171"/>
    </location>
</feature>
<dbReference type="OrthoDB" id="9773459at2"/>
<evidence type="ECO:0000313" key="10">
    <source>
        <dbReference type="EMBL" id="EOW83964.1"/>
    </source>
</evidence>
<evidence type="ECO:0000256" key="1">
    <source>
        <dbReference type="ARBA" id="ARBA00004413"/>
    </source>
</evidence>
<dbReference type="GO" id="GO:0009425">
    <property type="term" value="C:bacterial-type flagellum basal body"/>
    <property type="evidence" value="ECO:0007669"/>
    <property type="project" value="InterPro"/>
</dbReference>
<dbReference type="GO" id="GO:0006935">
    <property type="term" value="P:chemotaxis"/>
    <property type="evidence" value="ECO:0007669"/>
    <property type="project" value="UniProtKB-KW"/>
</dbReference>
<dbReference type="GO" id="GO:0016787">
    <property type="term" value="F:hydrolase activity"/>
    <property type="evidence" value="ECO:0007669"/>
    <property type="project" value="InterPro"/>
</dbReference>
<dbReference type="InterPro" id="IPR001172">
    <property type="entry name" value="FliN_T3SS_HrcQb"/>
</dbReference>
<dbReference type="Gene3D" id="2.30.330.10">
    <property type="entry name" value="SpoA-like"/>
    <property type="match status" value="1"/>
</dbReference>
<dbReference type="PATRIC" id="fig|1121865.3.peg.1711"/>
<dbReference type="eggNOG" id="COG1776">
    <property type="taxonomic scope" value="Bacteria"/>
</dbReference>
<feature type="domain" description="Flagellar motor switch protein FliN-like C-terminal" evidence="8">
    <location>
        <begin position="297"/>
        <end position="367"/>
    </location>
</feature>
<protein>
    <submittedName>
        <fullName evidence="10">Flagellar motor switch protein FliN</fullName>
    </submittedName>
</protein>
<evidence type="ECO:0000313" key="11">
    <source>
        <dbReference type="Proteomes" id="UP000014113"/>
    </source>
</evidence>
<accession>S1NSW1</accession>
<gene>
    <name evidence="10" type="ORF">I568_01411</name>
</gene>
<dbReference type="PRINTS" id="PR00956">
    <property type="entry name" value="FLGMOTORFLIN"/>
</dbReference>
<evidence type="ECO:0000256" key="4">
    <source>
        <dbReference type="ARBA" id="ARBA00022500"/>
    </source>
</evidence>
<name>S1NSW1_9ENTE</name>
<dbReference type="CDD" id="cd17907">
    <property type="entry name" value="FliY_FliN-Y"/>
    <property type="match status" value="1"/>
</dbReference>
<dbReference type="InterPro" id="IPR012826">
    <property type="entry name" value="FliN"/>
</dbReference>
<dbReference type="Pfam" id="PF01052">
    <property type="entry name" value="FliMN_C"/>
    <property type="match status" value="1"/>
</dbReference>
<evidence type="ECO:0000256" key="3">
    <source>
        <dbReference type="ARBA" id="ARBA00022475"/>
    </source>
</evidence>
<dbReference type="Gene3D" id="3.40.1550.10">
    <property type="entry name" value="CheC-like"/>
    <property type="match status" value="1"/>
</dbReference>
<dbReference type="PANTHER" id="PTHR43484">
    <property type="match status" value="1"/>
</dbReference>
<feature type="region of interest" description="Disordered" evidence="7">
    <location>
        <begin position="232"/>
        <end position="269"/>
    </location>
</feature>
<dbReference type="InterPro" id="IPR001543">
    <property type="entry name" value="FliN-like_C"/>
</dbReference>
<keyword evidence="10" id="KW-0969">Cilium</keyword>
<comment type="caution">
    <text evidence="10">The sequence shown here is derived from an EMBL/GenBank/DDBJ whole genome shotgun (WGS) entry which is preliminary data.</text>
</comment>
<proteinExistence type="inferred from homology"/>
<dbReference type="NCBIfam" id="NF005995">
    <property type="entry name" value="PRK08119.1"/>
    <property type="match status" value="1"/>
</dbReference>
<keyword evidence="10" id="KW-0966">Cell projection</keyword>
<dbReference type="PANTHER" id="PTHR43484:SF1">
    <property type="entry name" value="FLAGELLAR MOTOR SWITCH PROTEIN FLIN"/>
    <property type="match status" value="1"/>
</dbReference>
<keyword evidence="5" id="KW-0283">Flagellar rotation</keyword>
<dbReference type="Proteomes" id="UP000014113">
    <property type="component" value="Unassembled WGS sequence"/>
</dbReference>
<dbReference type="EMBL" id="ASWJ01000006">
    <property type="protein sequence ID" value="EOW83964.1"/>
    <property type="molecule type" value="Genomic_DNA"/>
</dbReference>
<dbReference type="NCBIfam" id="TIGR02480">
    <property type="entry name" value="fliN"/>
    <property type="match status" value="1"/>
</dbReference>
<dbReference type="RefSeq" id="WP_016183877.1">
    <property type="nucleotide sequence ID" value="NZ_JXKI01000003.1"/>
</dbReference>
<comment type="subcellular location">
    <subcellularLocation>
        <location evidence="1">Cell membrane</location>
        <topology evidence="1">Peripheral membrane protein</topology>
        <orientation evidence="1">Cytoplasmic side</orientation>
    </subcellularLocation>
</comment>
<dbReference type="GO" id="GO:0003774">
    <property type="term" value="F:cytoskeletal motor activity"/>
    <property type="evidence" value="ECO:0007669"/>
    <property type="project" value="InterPro"/>
</dbReference>
<dbReference type="InterPro" id="IPR036429">
    <property type="entry name" value="SpoA-like_sf"/>
</dbReference>
<keyword evidence="11" id="KW-1185">Reference proteome</keyword>
<dbReference type="InterPro" id="IPR051469">
    <property type="entry name" value="FliN/MopA/SpaO"/>
</dbReference>
<comment type="similarity">
    <text evidence="2">Belongs to the FliN/MopA/SpaO family.</text>
</comment>
<keyword evidence="3" id="KW-1003">Cell membrane</keyword>
<dbReference type="SUPFAM" id="SSF101801">
    <property type="entry name" value="Surface presentation of antigens (SPOA)"/>
    <property type="match status" value="1"/>
</dbReference>
<keyword evidence="6" id="KW-0472">Membrane</keyword>
<sequence length="377" mass="40974">MSDSLSQEEIDALLNGGMTESNTANEDASANQSENEQLLFDIIGEVGNISMSQAATALSSILNRRVSITTPRVSKIKFQEILDSLAAPKVATTVEFKEGLFGTNLMLLEVRDAIVIADLMMGGEGNPVSQEFTELELSAVAEAMNQMIGSASTSMATMTNRKVDIFPPNVNLWEEGMTIETQSIQPQDSIYKISFDLSVEGVIESEIMQIFSEEVVRDIEKAMLADEAKDLRQTAPVQESTPQVASTPVEQPAPTPAPEPVASVQPTQTVQRPVEVSKPAFQTLTSNAMNDGDNLDLILDVPLDLSVILGRSKRTIKEILSLNTGSVIELDKLTEEPLEILLNGKLIATGEVVVINENFGVRITNILSQKQRISNLR</sequence>
<dbReference type="Pfam" id="PF04509">
    <property type="entry name" value="CheC"/>
    <property type="match status" value="2"/>
</dbReference>
<evidence type="ECO:0000256" key="5">
    <source>
        <dbReference type="ARBA" id="ARBA00022779"/>
    </source>
</evidence>
<evidence type="ECO:0000256" key="6">
    <source>
        <dbReference type="ARBA" id="ARBA00023136"/>
    </source>
</evidence>
<evidence type="ECO:0000259" key="8">
    <source>
        <dbReference type="Pfam" id="PF01052"/>
    </source>
</evidence>
<dbReference type="AlphaFoldDB" id="S1NSW1"/>
<dbReference type="eggNOG" id="COG1886">
    <property type="taxonomic scope" value="Bacteria"/>
</dbReference>
<evidence type="ECO:0000256" key="7">
    <source>
        <dbReference type="SAM" id="MobiDB-lite"/>
    </source>
</evidence>
<dbReference type="GO" id="GO:0071973">
    <property type="term" value="P:bacterial-type flagellum-dependent cell motility"/>
    <property type="evidence" value="ECO:0007669"/>
    <property type="project" value="InterPro"/>
</dbReference>
<dbReference type="STRING" id="1121865.OMW_01768"/>